<gene>
    <name evidence="3" type="primary">Acey_s0084.g1742</name>
    <name evidence="3" type="ORF">Y032_0084g1742</name>
</gene>
<protein>
    <recommendedName>
        <fullName evidence="2">MGAT4 conserved region domain-containing protein</fullName>
    </recommendedName>
</protein>
<sequence length="469" mass="53410">MAKLRSFFILTMLDVGVFLINVVTFSSLHHSGDLEEDRLQKKPSTEARRLVWPSFLDNFPELLNVSPDDIQPLLLTTRGRVPKQIVIAIPVAQRKKDYLLATLESLFNGTRVGDRNDVVFIVMLAYNDERINSVLDKSAEIMSRFPEEIAVGMLEVIAVPVAWYQIDVANVPPTLNDSSSRMYWRTKQNIDYIYLMTYGCQRANFYLQVEDDIEAAPEYLRVIKNYIKFNDKKPWFLMEFSELGFIGKLFRCVDVKAVTSTIALYYRFKPVDWILDDMLRSRYCALGEPHEKCLAAIAKWRIRSSSPQFQHIGNVSSLDGKIQLLHESAFGKGRSKGHRGNPPAMVSTSMTAFEIHSAQQGYSENVAMCFLSAMKGDFVYIQFNPPFNLTGLMFLSGVAPAPNGKLGPETVVFGYDIQNRKIRLGSFSEEGDFVLQRNGVVLRSLRIFFTKAIRRRFAIDHIFVEKASS</sequence>
<feature type="transmembrane region" description="Helical" evidence="1">
    <location>
        <begin position="7"/>
        <end position="28"/>
    </location>
</feature>
<organism evidence="3 4">
    <name type="scientific">Ancylostoma ceylanicum</name>
    <dbReference type="NCBI Taxonomy" id="53326"/>
    <lineage>
        <taxon>Eukaryota</taxon>
        <taxon>Metazoa</taxon>
        <taxon>Ecdysozoa</taxon>
        <taxon>Nematoda</taxon>
        <taxon>Chromadorea</taxon>
        <taxon>Rhabditida</taxon>
        <taxon>Rhabditina</taxon>
        <taxon>Rhabditomorpha</taxon>
        <taxon>Strongyloidea</taxon>
        <taxon>Ancylostomatidae</taxon>
        <taxon>Ancylostomatinae</taxon>
        <taxon>Ancylostoma</taxon>
    </lineage>
</organism>
<keyword evidence="1" id="KW-1133">Transmembrane helix</keyword>
<dbReference type="Proteomes" id="UP000024635">
    <property type="component" value="Unassembled WGS sequence"/>
</dbReference>
<comment type="caution">
    <text evidence="3">The sequence shown here is derived from an EMBL/GenBank/DDBJ whole genome shotgun (WGS) entry which is preliminary data.</text>
</comment>
<dbReference type="GO" id="GO:0005793">
    <property type="term" value="C:endoplasmic reticulum-Golgi intermediate compartment"/>
    <property type="evidence" value="ECO:0007669"/>
    <property type="project" value="TreeGrafter"/>
</dbReference>
<evidence type="ECO:0000313" key="4">
    <source>
        <dbReference type="Proteomes" id="UP000024635"/>
    </source>
</evidence>
<dbReference type="OrthoDB" id="2016523at2759"/>
<feature type="domain" description="MGAT4 conserved region" evidence="2">
    <location>
        <begin position="56"/>
        <end position="329"/>
    </location>
</feature>
<dbReference type="GO" id="GO:0005783">
    <property type="term" value="C:endoplasmic reticulum"/>
    <property type="evidence" value="ECO:0007669"/>
    <property type="project" value="TreeGrafter"/>
</dbReference>
<reference evidence="4" key="1">
    <citation type="journal article" date="2015" name="Nat. Genet.">
        <title>The genome and transcriptome of the zoonotic hookworm Ancylostoma ceylanicum identify infection-specific gene families.</title>
        <authorList>
            <person name="Schwarz E.M."/>
            <person name="Hu Y."/>
            <person name="Antoshechkin I."/>
            <person name="Miller M.M."/>
            <person name="Sternberg P.W."/>
            <person name="Aroian R.V."/>
        </authorList>
    </citation>
    <scope>NUCLEOTIDE SEQUENCE</scope>
    <source>
        <strain evidence="4">HY135</strain>
    </source>
</reference>
<dbReference type="EMBL" id="JARK01001420">
    <property type="protein sequence ID" value="EYC05030.1"/>
    <property type="molecule type" value="Genomic_DNA"/>
</dbReference>
<evidence type="ECO:0000259" key="2">
    <source>
        <dbReference type="Pfam" id="PF04666"/>
    </source>
</evidence>
<evidence type="ECO:0000313" key="3">
    <source>
        <dbReference type="EMBL" id="EYC05030.1"/>
    </source>
</evidence>
<dbReference type="GO" id="GO:0005795">
    <property type="term" value="C:Golgi stack"/>
    <property type="evidence" value="ECO:0007669"/>
    <property type="project" value="TreeGrafter"/>
</dbReference>
<dbReference type="InterPro" id="IPR057279">
    <property type="entry name" value="MGAT4"/>
</dbReference>
<dbReference type="PANTHER" id="PTHR12062:SF9">
    <property type="entry name" value="ALPHA-1,3-MANNOSYL-GLYCOPROTEIN 4-BETA-N-ACETYLGLUCOSAMINYLTRANSFERASE A, ISOFORM A"/>
    <property type="match status" value="1"/>
</dbReference>
<keyword evidence="1" id="KW-0472">Membrane</keyword>
<dbReference type="InterPro" id="IPR006759">
    <property type="entry name" value="Glyco_transf_54"/>
</dbReference>
<dbReference type="GO" id="GO:0008375">
    <property type="term" value="F:acetylglucosaminyltransferase activity"/>
    <property type="evidence" value="ECO:0007669"/>
    <property type="project" value="TreeGrafter"/>
</dbReference>
<dbReference type="AlphaFoldDB" id="A0A016TQM7"/>
<accession>A0A016TQM7</accession>
<dbReference type="STRING" id="53326.A0A016TQM7"/>
<keyword evidence="1" id="KW-0812">Transmembrane</keyword>
<proteinExistence type="predicted"/>
<dbReference type="GO" id="GO:0006487">
    <property type="term" value="P:protein N-linked glycosylation"/>
    <property type="evidence" value="ECO:0007669"/>
    <property type="project" value="TreeGrafter"/>
</dbReference>
<evidence type="ECO:0000256" key="1">
    <source>
        <dbReference type="SAM" id="Phobius"/>
    </source>
</evidence>
<name>A0A016TQM7_9BILA</name>
<keyword evidence="4" id="KW-1185">Reference proteome</keyword>
<dbReference type="Pfam" id="PF04666">
    <property type="entry name" value="MGAT4_cons"/>
    <property type="match status" value="1"/>
</dbReference>
<dbReference type="PANTHER" id="PTHR12062">
    <property type="entry name" value="N-ACETYLGLUCOSAMINYLTRANSFERASE VI"/>
    <property type="match status" value="1"/>
</dbReference>